<dbReference type="eggNOG" id="COG1719">
    <property type="taxonomic scope" value="Bacteria"/>
</dbReference>
<dbReference type="InterPro" id="IPR019642">
    <property type="entry name" value="DUF2507"/>
</dbReference>
<dbReference type="Gene3D" id="3.30.1380.20">
    <property type="entry name" value="Trafficking protein particle complex subunit 3"/>
    <property type="match status" value="1"/>
</dbReference>
<evidence type="ECO:0000313" key="2">
    <source>
        <dbReference type="Proteomes" id="UP000028700"/>
    </source>
</evidence>
<dbReference type="SUPFAM" id="SSF111126">
    <property type="entry name" value="Ligand-binding domain in the NO signalling and Golgi transport"/>
    <property type="match status" value="1"/>
</dbReference>
<proteinExistence type="predicted"/>
<dbReference type="Pfam" id="PF10702">
    <property type="entry name" value="DUF2507"/>
    <property type="match status" value="1"/>
</dbReference>
<reference evidence="1" key="1">
    <citation type="journal article" date="2014" name="Genome Announc.">
        <title>Draft Genome Sequence of Lactobacillus oryzae Strain SG293T.</title>
        <authorList>
            <person name="Tanizawa Y."/>
            <person name="Fujisawa T."/>
            <person name="Mochizuki T."/>
            <person name="Kaminuma E."/>
            <person name="Nakamura Y."/>
            <person name="Tohno M."/>
        </authorList>
    </citation>
    <scope>NUCLEOTIDE SEQUENCE [LARGE SCALE GENOMIC DNA]</scope>
    <source>
        <strain evidence="1">SG293</strain>
    </source>
</reference>
<dbReference type="Proteomes" id="UP000028700">
    <property type="component" value="Unassembled WGS sequence"/>
</dbReference>
<dbReference type="InterPro" id="IPR024096">
    <property type="entry name" value="NO_sig/Golgi_transp_ligand-bd"/>
</dbReference>
<gene>
    <name evidence="1" type="ORF">LOSG293_170290</name>
</gene>
<comment type="caution">
    <text evidence="1">The sequence shown here is derived from an EMBL/GenBank/DDBJ whole genome shotgun (WGS) entry which is preliminary data.</text>
</comment>
<accession>A0A081BJ09</accession>
<dbReference type="AlphaFoldDB" id="A0A081BJ09"/>
<sequence length="161" mass="18333">MQNSIYSQYLSNDRLSDLFGLALLRDVVLPDLMGDDVNNILYFEGKKLARRFPLANQSDEITFFEQAKFGHLEQVKTTTKQVVWLLSGIEVEPRLKQPESFMLEAGFLAQQVEQQLGFIAEAEVKKEKHGIEITVHVDPKDLLEAEEVDPQTLTIINPSEN</sequence>
<evidence type="ECO:0000313" key="1">
    <source>
        <dbReference type="EMBL" id="GAK48027.1"/>
    </source>
</evidence>
<name>A0A081BJ09_9LACO</name>
<organism evidence="1 2">
    <name type="scientific">Secundilactobacillus oryzae JCM 18671</name>
    <dbReference type="NCBI Taxonomy" id="1291743"/>
    <lineage>
        <taxon>Bacteria</taxon>
        <taxon>Bacillati</taxon>
        <taxon>Bacillota</taxon>
        <taxon>Bacilli</taxon>
        <taxon>Lactobacillales</taxon>
        <taxon>Lactobacillaceae</taxon>
        <taxon>Secundilactobacillus</taxon>
    </lineage>
</organism>
<dbReference type="STRING" id="1291743.LOSG293_170290"/>
<dbReference type="EMBL" id="BBJM01000017">
    <property type="protein sequence ID" value="GAK48027.1"/>
    <property type="molecule type" value="Genomic_DNA"/>
</dbReference>
<protein>
    <recommendedName>
        <fullName evidence="3">DUF2507 domain-containing protein</fullName>
    </recommendedName>
</protein>
<evidence type="ECO:0008006" key="3">
    <source>
        <dbReference type="Google" id="ProtNLM"/>
    </source>
</evidence>
<keyword evidence="2" id="KW-1185">Reference proteome</keyword>